<sequence>MTKWAIVADLGRCVGCQTCTTACRHANATPPGVQYRKVLDMEVGTFPDVRRVFVPVGCMHCDEPPCRDVCPTTATTKRADGMVMIDYDICIGCGYCIVACPYQARYKVSKPTFAFKDQETQNERARFDERLLGVAQKCTFCVDRVDYGLANGLTPGVAPEATPACVNSCLSKALTFGDTDNPDSNVSKLLKRYKSFRMHEELGTGPNIHYLWETEDE</sequence>
<protein>
    <submittedName>
        <fullName evidence="6">Fe-S-cluster-containing hydrogenase components 1</fullName>
    </submittedName>
</protein>
<dbReference type="InterPro" id="IPR017900">
    <property type="entry name" value="4Fe4S_Fe_S_CS"/>
</dbReference>
<evidence type="ECO:0000313" key="7">
    <source>
        <dbReference type="Proteomes" id="UP000031971"/>
    </source>
</evidence>
<evidence type="ECO:0000256" key="3">
    <source>
        <dbReference type="ARBA" id="ARBA00023004"/>
    </source>
</evidence>
<dbReference type="InterPro" id="IPR017896">
    <property type="entry name" value="4Fe4S_Fe-S-bd"/>
</dbReference>
<feature type="domain" description="4Fe-4S ferredoxin-type" evidence="5">
    <location>
        <begin position="81"/>
        <end position="110"/>
    </location>
</feature>
<name>A0A0C2V410_PARME</name>
<dbReference type="GO" id="GO:0046872">
    <property type="term" value="F:metal ion binding"/>
    <property type="evidence" value="ECO:0007669"/>
    <property type="project" value="UniProtKB-KW"/>
</dbReference>
<reference evidence="6 7" key="1">
    <citation type="submission" date="2015-01" db="EMBL/GenBank/DDBJ databases">
        <title>Genome Sequence of Magnetospirillum magnetotacticum Strain MS-1.</title>
        <authorList>
            <person name="Marinov G.K."/>
            <person name="Smalley M.D."/>
            <person name="DeSalvo G."/>
        </authorList>
    </citation>
    <scope>NUCLEOTIDE SEQUENCE [LARGE SCALE GENOMIC DNA]</scope>
    <source>
        <strain evidence="6 7">MS-1</strain>
    </source>
</reference>
<dbReference type="Proteomes" id="UP000031971">
    <property type="component" value="Unassembled WGS sequence"/>
</dbReference>
<dbReference type="EMBL" id="JXSL01000020">
    <property type="protein sequence ID" value="KIL99816.1"/>
    <property type="molecule type" value="Genomic_DNA"/>
</dbReference>
<dbReference type="RefSeq" id="WP_009867848.1">
    <property type="nucleotide sequence ID" value="NZ_JXSL01000020.1"/>
</dbReference>
<dbReference type="PROSITE" id="PS51379">
    <property type="entry name" value="4FE4S_FER_2"/>
    <property type="match status" value="2"/>
</dbReference>
<dbReference type="PROSITE" id="PS00198">
    <property type="entry name" value="4FE4S_FER_1"/>
    <property type="match status" value="1"/>
</dbReference>
<keyword evidence="2" id="KW-0479">Metal-binding</keyword>
<dbReference type="GO" id="GO:0051539">
    <property type="term" value="F:4 iron, 4 sulfur cluster binding"/>
    <property type="evidence" value="ECO:0007669"/>
    <property type="project" value="UniProtKB-KW"/>
</dbReference>
<dbReference type="CDD" id="cd10551">
    <property type="entry name" value="PsrB"/>
    <property type="match status" value="1"/>
</dbReference>
<evidence type="ECO:0000256" key="4">
    <source>
        <dbReference type="ARBA" id="ARBA00023014"/>
    </source>
</evidence>
<organism evidence="6 7">
    <name type="scientific">Paramagnetospirillum magnetotacticum MS-1</name>
    <dbReference type="NCBI Taxonomy" id="272627"/>
    <lineage>
        <taxon>Bacteria</taxon>
        <taxon>Pseudomonadati</taxon>
        <taxon>Pseudomonadota</taxon>
        <taxon>Alphaproteobacteria</taxon>
        <taxon>Rhodospirillales</taxon>
        <taxon>Magnetospirillaceae</taxon>
        <taxon>Paramagnetospirillum</taxon>
    </lineage>
</organism>
<dbReference type="InterPro" id="IPR050954">
    <property type="entry name" value="ET_IronSulfur_Cluster-Binding"/>
</dbReference>
<gene>
    <name evidence="6" type="ORF">CCC_02605</name>
</gene>
<feature type="domain" description="4Fe-4S ferredoxin-type" evidence="5">
    <location>
        <begin position="4"/>
        <end position="34"/>
    </location>
</feature>
<dbReference type="OrthoDB" id="9779457at2"/>
<dbReference type="Pfam" id="PF13247">
    <property type="entry name" value="Fer4_11"/>
    <property type="match status" value="1"/>
</dbReference>
<dbReference type="STRING" id="272627.CCC_02605"/>
<dbReference type="PANTHER" id="PTHR43177:SF3">
    <property type="entry name" value="PROTEIN NRFC HOMOLOG"/>
    <property type="match status" value="1"/>
</dbReference>
<evidence type="ECO:0000256" key="2">
    <source>
        <dbReference type="ARBA" id="ARBA00022723"/>
    </source>
</evidence>
<dbReference type="PANTHER" id="PTHR43177">
    <property type="entry name" value="PROTEIN NRFC"/>
    <property type="match status" value="1"/>
</dbReference>
<accession>A0A0C2V410</accession>
<keyword evidence="1" id="KW-0004">4Fe-4S</keyword>
<comment type="caution">
    <text evidence="6">The sequence shown here is derived from an EMBL/GenBank/DDBJ whole genome shotgun (WGS) entry which is preliminary data.</text>
</comment>
<dbReference type="AlphaFoldDB" id="A0A0C2V410"/>
<keyword evidence="3" id="KW-0408">Iron</keyword>
<proteinExistence type="predicted"/>
<evidence type="ECO:0000313" key="6">
    <source>
        <dbReference type="EMBL" id="KIL99816.1"/>
    </source>
</evidence>
<dbReference type="Gene3D" id="3.30.70.20">
    <property type="match status" value="2"/>
</dbReference>
<evidence type="ECO:0000256" key="1">
    <source>
        <dbReference type="ARBA" id="ARBA00022485"/>
    </source>
</evidence>
<keyword evidence="4" id="KW-0411">Iron-sulfur</keyword>
<keyword evidence="7" id="KW-1185">Reference proteome</keyword>
<evidence type="ECO:0000259" key="5">
    <source>
        <dbReference type="PROSITE" id="PS51379"/>
    </source>
</evidence>
<dbReference type="SUPFAM" id="SSF54862">
    <property type="entry name" value="4Fe-4S ferredoxins"/>
    <property type="match status" value="1"/>
</dbReference>